<comment type="subcellular location">
    <subcellularLocation>
        <location evidence="1">Cell membrane</location>
        <topology evidence="1">Multi-pass membrane protein</topology>
    </subcellularLocation>
</comment>
<evidence type="ECO:0000313" key="13">
    <source>
        <dbReference type="Proteomes" id="UP001062901"/>
    </source>
</evidence>
<feature type="transmembrane region" description="Helical" evidence="10">
    <location>
        <begin position="32"/>
        <end position="51"/>
    </location>
</feature>
<feature type="transmembrane region" description="Helical" evidence="10">
    <location>
        <begin position="160"/>
        <end position="181"/>
    </location>
</feature>
<keyword evidence="4" id="KW-1003">Cell membrane</keyword>
<comment type="caution">
    <text evidence="12">The sequence shown here is derived from an EMBL/GenBank/DDBJ whole genome shotgun (WGS) entry which is preliminary data.</text>
</comment>
<feature type="transmembrane region" description="Helical" evidence="10">
    <location>
        <begin position="336"/>
        <end position="357"/>
    </location>
</feature>
<feature type="transmembrane region" description="Helical" evidence="10">
    <location>
        <begin position="303"/>
        <end position="324"/>
    </location>
</feature>
<evidence type="ECO:0000256" key="7">
    <source>
        <dbReference type="ARBA" id="ARBA00023065"/>
    </source>
</evidence>
<evidence type="ECO:0000256" key="1">
    <source>
        <dbReference type="ARBA" id="ARBA00004651"/>
    </source>
</evidence>
<evidence type="ECO:0000256" key="5">
    <source>
        <dbReference type="ARBA" id="ARBA00022692"/>
    </source>
</evidence>
<dbReference type="PANTHER" id="PTHR32507">
    <property type="entry name" value="NA(+)/H(+) ANTIPORTER 1"/>
    <property type="match status" value="1"/>
</dbReference>
<keyword evidence="7" id="KW-0406">Ion transport</keyword>
<accession>A0ABQ0NZY3</accession>
<dbReference type="Gene3D" id="1.20.1530.20">
    <property type="match status" value="1"/>
</dbReference>
<evidence type="ECO:0000313" key="12">
    <source>
        <dbReference type="EMBL" id="GBQ07726.1"/>
    </source>
</evidence>
<name>A0ABQ0NZY3_9PROT</name>
<evidence type="ECO:0000256" key="9">
    <source>
        <dbReference type="SAM" id="MobiDB-lite"/>
    </source>
</evidence>
<feature type="transmembrane region" description="Helical" evidence="10">
    <location>
        <begin position="57"/>
        <end position="78"/>
    </location>
</feature>
<feature type="region of interest" description="Disordered" evidence="9">
    <location>
        <begin position="598"/>
        <end position="618"/>
    </location>
</feature>
<organism evidence="12 13">
    <name type="scientific">Saccharibacter floricola DSM 15669</name>
    <dbReference type="NCBI Taxonomy" id="1123227"/>
    <lineage>
        <taxon>Bacteria</taxon>
        <taxon>Pseudomonadati</taxon>
        <taxon>Pseudomonadota</taxon>
        <taxon>Alphaproteobacteria</taxon>
        <taxon>Acetobacterales</taxon>
        <taxon>Acetobacteraceae</taxon>
        <taxon>Saccharibacter</taxon>
    </lineage>
</organism>
<feature type="transmembrane region" description="Helical" evidence="10">
    <location>
        <begin position="119"/>
        <end position="139"/>
    </location>
</feature>
<keyword evidence="2" id="KW-0813">Transport</keyword>
<feature type="transmembrane region" description="Helical" evidence="10">
    <location>
        <begin position="276"/>
        <end position="297"/>
    </location>
</feature>
<dbReference type="Proteomes" id="UP001062901">
    <property type="component" value="Unassembled WGS sequence"/>
</dbReference>
<dbReference type="PANTHER" id="PTHR32507:SF0">
    <property type="entry name" value="NA(+)_H(+) ANTIPORTER 2-RELATED"/>
    <property type="match status" value="1"/>
</dbReference>
<keyword evidence="13" id="KW-1185">Reference proteome</keyword>
<dbReference type="InterPro" id="IPR038770">
    <property type="entry name" value="Na+/solute_symporter_sf"/>
</dbReference>
<evidence type="ECO:0000256" key="3">
    <source>
        <dbReference type="ARBA" id="ARBA00022449"/>
    </source>
</evidence>
<keyword evidence="8 10" id="KW-0472">Membrane</keyword>
<reference evidence="12" key="1">
    <citation type="submission" date="2013-04" db="EMBL/GenBank/DDBJ databases">
        <title>The genome sequencing project of 58 acetic acid bacteria.</title>
        <authorList>
            <person name="Okamoto-Kainuma A."/>
            <person name="Ishikawa M."/>
            <person name="Umino S."/>
            <person name="Koizumi Y."/>
            <person name="Shiwa Y."/>
            <person name="Yoshikawa H."/>
            <person name="Matsutani M."/>
            <person name="Matsushita K."/>
        </authorList>
    </citation>
    <scope>NUCLEOTIDE SEQUENCE</scope>
    <source>
        <strain evidence="12">DSM 15669</strain>
    </source>
</reference>
<sequence>MQQYDILFGVASTFGAGMLAQWIAWRLKLPAIVLLFALGLLLGPVLGWLHPSETLGWIFRPLVSMLVALIVFEGGMALDIRQLREAGEGVARLTMLALPINWVLGALAAHYVAHFEWGTSFLFGAIIVVTGPTVVLPLLRSAKLRPRVAAFLRWEAIVNDPLGAILAAVVMQVMILHVNLHTTLFFTKTLPDLLVAGAASTAAGILPAYLIRYLFTRDLMPELLKVPVLLTLALVIFELCNLEMEGAGLIAVTVFGMALTNLHIPGLNDLRRTKESLVVLMVSVLFILLTADLHRAVLARLTIPIVLLTLVVMFVVRPLGIFLSTLGTTMSWQERLFVGWIAPRGIVAAAVAGAAGIRLSAAGYTSADMVMPAVFAVIAVTMLCHGFSLGPLAKKLKLTLSDESAMAILGASSWSTDLAVCLHRAKVPVVLIDQRARDLMAGAREGVPVMKAELLSEHGKELLEERPADYFIATTGDGIYNGMVCGHLAPDMGRQRVFQVSPGVARLDLYRGLSRDARGKVLGEPSWNYSFFDTLFSRGWRFVSRRVENEDDAVFGKDDNRLDLLLVRKGQGIFIRSVEDATRVAPMVGDLIVGMKPAAPQSEEKEPTVEIPAEAFSG</sequence>
<feature type="domain" description="Cation/H+ exchanger transmembrane" evidence="11">
    <location>
        <begin position="19"/>
        <end position="395"/>
    </location>
</feature>
<feature type="transmembrane region" description="Helical" evidence="10">
    <location>
        <begin position="193"/>
        <end position="211"/>
    </location>
</feature>
<proteinExistence type="predicted"/>
<evidence type="ECO:0000256" key="2">
    <source>
        <dbReference type="ARBA" id="ARBA00022448"/>
    </source>
</evidence>
<keyword evidence="3" id="KW-0050">Antiport</keyword>
<evidence type="ECO:0000256" key="10">
    <source>
        <dbReference type="SAM" id="Phobius"/>
    </source>
</evidence>
<dbReference type="Pfam" id="PF00999">
    <property type="entry name" value="Na_H_Exchanger"/>
    <property type="match status" value="1"/>
</dbReference>
<dbReference type="EMBL" id="BAQD01000043">
    <property type="protein sequence ID" value="GBQ07726.1"/>
    <property type="molecule type" value="Genomic_DNA"/>
</dbReference>
<keyword evidence="6 10" id="KW-1133">Transmembrane helix</keyword>
<dbReference type="InterPro" id="IPR006153">
    <property type="entry name" value="Cation/H_exchanger_TM"/>
</dbReference>
<protein>
    <submittedName>
        <fullName evidence="12">Na+/H+ antiporter</fullName>
    </submittedName>
</protein>
<feature type="transmembrane region" description="Helical" evidence="10">
    <location>
        <begin position="90"/>
        <end position="113"/>
    </location>
</feature>
<dbReference type="RefSeq" id="WP_018979321.1">
    <property type="nucleotide sequence ID" value="NZ_BAQD01000043.1"/>
</dbReference>
<feature type="transmembrane region" description="Helical" evidence="10">
    <location>
        <begin position="6"/>
        <end position="25"/>
    </location>
</feature>
<evidence type="ECO:0000259" key="11">
    <source>
        <dbReference type="Pfam" id="PF00999"/>
    </source>
</evidence>
<evidence type="ECO:0000256" key="4">
    <source>
        <dbReference type="ARBA" id="ARBA00022475"/>
    </source>
</evidence>
<evidence type="ECO:0000256" key="6">
    <source>
        <dbReference type="ARBA" id="ARBA00022989"/>
    </source>
</evidence>
<evidence type="ECO:0000256" key="8">
    <source>
        <dbReference type="ARBA" id="ARBA00023136"/>
    </source>
</evidence>
<gene>
    <name evidence="12" type="ORF">AA15669_1506</name>
</gene>
<keyword evidence="5 10" id="KW-0812">Transmembrane</keyword>
<feature type="transmembrane region" description="Helical" evidence="10">
    <location>
        <begin position="369"/>
        <end position="389"/>
    </location>
</feature>